<dbReference type="AlphaFoldDB" id="A0A6P4FJI0"/>
<dbReference type="OrthoDB" id="7861214at2759"/>
<dbReference type="Proteomes" id="UP001652680">
    <property type="component" value="Unassembled WGS sequence"/>
</dbReference>
<reference evidence="4" key="2">
    <citation type="submission" date="2025-04" db="UniProtKB">
        <authorList>
            <consortium name="RefSeq"/>
        </authorList>
    </citation>
    <scope>IDENTIFICATION</scope>
</reference>
<dbReference type="Pfam" id="PF15960">
    <property type="entry name" value="DUF4763"/>
    <property type="match status" value="1"/>
</dbReference>
<evidence type="ECO:0000313" key="2">
    <source>
        <dbReference type="EnsemblMetazoa" id="XP_016985471.1"/>
    </source>
</evidence>
<protein>
    <submittedName>
        <fullName evidence="4">Uncharacterized protein LOC108048998</fullName>
    </submittedName>
</protein>
<dbReference type="EnsemblMetazoa" id="XM_017129982.2">
    <property type="protein sequence ID" value="XP_016985471.1"/>
    <property type="gene ID" value="LOC108048998"/>
</dbReference>
<dbReference type="GeneID" id="108048998"/>
<evidence type="ECO:0000313" key="4">
    <source>
        <dbReference type="RefSeq" id="XP_016985471.1"/>
    </source>
</evidence>
<keyword evidence="3" id="KW-1185">Reference proteome</keyword>
<dbReference type="RefSeq" id="XP_016985471.1">
    <property type="nucleotide sequence ID" value="XM_017129982.1"/>
</dbReference>
<feature type="compositionally biased region" description="Acidic residues" evidence="1">
    <location>
        <begin position="30"/>
        <end position="40"/>
    </location>
</feature>
<reference evidence="2" key="3">
    <citation type="submission" date="2025-05" db="UniProtKB">
        <authorList>
            <consortium name="EnsemblMetazoa"/>
        </authorList>
    </citation>
    <scope>IDENTIFICATION</scope>
</reference>
<dbReference type="InterPro" id="IPR031883">
    <property type="entry name" value="DUF4763"/>
</dbReference>
<feature type="region of interest" description="Disordered" evidence="1">
    <location>
        <begin position="16"/>
        <end position="41"/>
    </location>
</feature>
<sequence length="269" mass="30952">MKKNVGVYKDQLIRHDCQSDVEGSLGKEESEGDEEAEAEEQPTVIEEIPWSVMKHEMDAMNRKLDEMDARFSIDPFGGGSRATREREAQMGLGPEDSRWMILNGSKDPAVRELQLNNLRIRRQLEGLIRCSELGNGRLLALDRLFSRQKDLLVTSRQEHERVLSFHLTKQLEAGKCLQRYRYAVQLYANWRELFKMGRNLREAYKKILARTQSRMDYVELKKRAIEEIAAAHEICLGSMRLLLNRVREVEVGLAPLGIVSQPNIGRSIS</sequence>
<organism evidence="4">
    <name type="scientific">Drosophila rhopaloa</name>
    <name type="common">Fruit fly</name>
    <dbReference type="NCBI Taxonomy" id="1041015"/>
    <lineage>
        <taxon>Eukaryota</taxon>
        <taxon>Metazoa</taxon>
        <taxon>Ecdysozoa</taxon>
        <taxon>Arthropoda</taxon>
        <taxon>Hexapoda</taxon>
        <taxon>Insecta</taxon>
        <taxon>Pterygota</taxon>
        <taxon>Neoptera</taxon>
        <taxon>Endopterygota</taxon>
        <taxon>Diptera</taxon>
        <taxon>Brachycera</taxon>
        <taxon>Muscomorpha</taxon>
        <taxon>Ephydroidea</taxon>
        <taxon>Drosophilidae</taxon>
        <taxon>Drosophila</taxon>
        <taxon>Sophophora</taxon>
    </lineage>
</organism>
<name>A0A6P4FJI0_DRORH</name>
<reference evidence="3" key="1">
    <citation type="journal article" date="2021" name="Elife">
        <title>Highly contiguous assemblies of 101 drosophilid genomes.</title>
        <authorList>
            <person name="Kim B.Y."/>
            <person name="Wang J.R."/>
            <person name="Miller D.E."/>
            <person name="Barmina O."/>
            <person name="Delaney E."/>
            <person name="Thompson A."/>
            <person name="Comeault A.A."/>
            <person name="Peede D."/>
            <person name="D'Agostino E.R."/>
            <person name="Pelaez J."/>
            <person name="Aguilar J.M."/>
            <person name="Haji D."/>
            <person name="Matsunaga T."/>
            <person name="Armstrong E.E."/>
            <person name="Zych M."/>
            <person name="Ogawa Y."/>
            <person name="Stamenkovic-Radak M."/>
            <person name="Jelic M."/>
            <person name="Veselinovic M.S."/>
            <person name="Tanaskovic M."/>
            <person name="Eric P."/>
            <person name="Gao J.J."/>
            <person name="Katoh T.K."/>
            <person name="Toda M.J."/>
            <person name="Watabe H."/>
            <person name="Watada M."/>
            <person name="Davis J.S."/>
            <person name="Moyle L.C."/>
            <person name="Manoli G."/>
            <person name="Bertolini E."/>
            <person name="Kostal V."/>
            <person name="Hawley R.S."/>
            <person name="Takahashi A."/>
            <person name="Jones C.D."/>
            <person name="Price D.K."/>
            <person name="Whiteman N."/>
            <person name="Kopp A."/>
            <person name="Matute D.R."/>
            <person name="Petrov D.A."/>
        </authorList>
    </citation>
    <scope>NUCLEOTIDE SEQUENCE [LARGE SCALE GENOMIC DNA]</scope>
</reference>
<evidence type="ECO:0000256" key="1">
    <source>
        <dbReference type="SAM" id="MobiDB-lite"/>
    </source>
</evidence>
<gene>
    <name evidence="4" type="primary">LOC108048998</name>
    <name evidence="2" type="synonym">108048998</name>
</gene>
<accession>A0A6P4FJI0</accession>
<proteinExistence type="predicted"/>
<evidence type="ECO:0000313" key="3">
    <source>
        <dbReference type="Proteomes" id="UP001652680"/>
    </source>
</evidence>
<dbReference type="OMA" id="EDSRWMI"/>